<dbReference type="AlphaFoldDB" id="A0A2N6UL31"/>
<dbReference type="Proteomes" id="UP000235658">
    <property type="component" value="Unassembled WGS sequence"/>
</dbReference>
<sequence>MQEFYSNLVKDKLKRYIYAQGFIIRADERINELINNSTLAFDNNNTHNELIGDNNQSSIDDEIDMLRTNIKENESIIEEIDCAFNNISEAYKDITLVIYGMPYKSNKIQALKDRYHYSKAHLYNIANDTLIHLSLSLFGNY</sequence>
<evidence type="ECO:0000313" key="2">
    <source>
        <dbReference type="Proteomes" id="UP000235658"/>
    </source>
</evidence>
<dbReference type="GeneID" id="84577921"/>
<dbReference type="RefSeq" id="WP_102197554.1">
    <property type="nucleotide sequence ID" value="NZ_PNHP01000001.1"/>
</dbReference>
<evidence type="ECO:0000313" key="1">
    <source>
        <dbReference type="EMBL" id="PMC82499.1"/>
    </source>
</evidence>
<name>A0A2N6UL31_9FIRM</name>
<comment type="caution">
    <text evidence="1">The sequence shown here is derived from an EMBL/GenBank/DDBJ whole genome shotgun (WGS) entry which is preliminary data.</text>
</comment>
<reference evidence="1 2" key="1">
    <citation type="submission" date="2017-09" db="EMBL/GenBank/DDBJ databases">
        <title>Bacterial strain isolated from the female urinary microbiota.</title>
        <authorList>
            <person name="Thomas-White K."/>
            <person name="Kumar N."/>
            <person name="Forster S."/>
            <person name="Putonti C."/>
            <person name="Lawley T."/>
            <person name="Wolfe A.J."/>
        </authorList>
    </citation>
    <scope>NUCLEOTIDE SEQUENCE [LARGE SCALE GENOMIC DNA]</scope>
    <source>
        <strain evidence="1 2">UMB0204</strain>
    </source>
</reference>
<proteinExistence type="predicted"/>
<protein>
    <submittedName>
        <fullName evidence="1">Uncharacterized protein</fullName>
    </submittedName>
</protein>
<accession>A0A2N6UL31</accession>
<dbReference type="EMBL" id="PNHP01000001">
    <property type="protein sequence ID" value="PMC82499.1"/>
    <property type="molecule type" value="Genomic_DNA"/>
</dbReference>
<organism evidence="1 2">
    <name type="scientific">Anaerococcus hydrogenalis</name>
    <dbReference type="NCBI Taxonomy" id="33029"/>
    <lineage>
        <taxon>Bacteria</taxon>
        <taxon>Bacillati</taxon>
        <taxon>Bacillota</taxon>
        <taxon>Tissierellia</taxon>
        <taxon>Tissierellales</taxon>
        <taxon>Peptoniphilaceae</taxon>
        <taxon>Anaerococcus</taxon>
    </lineage>
</organism>
<gene>
    <name evidence="1" type="ORF">CJ192_01855</name>
</gene>